<dbReference type="CDD" id="cd00408">
    <property type="entry name" value="DHDPS-like"/>
    <property type="match status" value="1"/>
</dbReference>
<dbReference type="Pfam" id="PF00701">
    <property type="entry name" value="DHDPS"/>
    <property type="match status" value="1"/>
</dbReference>
<accession>A0A0N1HE47</accession>
<protein>
    <submittedName>
        <fullName evidence="5">Putative 4-hydroxy-2-oxoglutarate aldolase, mitochondrial</fullName>
    </submittedName>
</protein>
<reference evidence="5 6" key="1">
    <citation type="submission" date="2015-06" db="EMBL/GenBank/DDBJ databases">
        <title>Draft genome of the ant-associated black yeast Phialophora attae CBS 131958.</title>
        <authorList>
            <person name="Moreno L.F."/>
            <person name="Stielow B.J."/>
            <person name="de Hoog S."/>
            <person name="Vicente V.A."/>
            <person name="Weiss V.A."/>
            <person name="de Vries M."/>
            <person name="Cruz L.M."/>
            <person name="Souza E.M."/>
        </authorList>
    </citation>
    <scope>NUCLEOTIDE SEQUENCE [LARGE SCALE GENOMIC DNA]</scope>
    <source>
        <strain evidence="5 6">CBS 131958</strain>
    </source>
</reference>
<feature type="binding site" evidence="4">
    <location>
        <position position="239"/>
    </location>
    <ligand>
        <name>pyruvate</name>
        <dbReference type="ChEBI" id="CHEBI:15361"/>
    </ligand>
</feature>
<dbReference type="PANTHER" id="PTHR12128">
    <property type="entry name" value="DIHYDRODIPICOLINATE SYNTHASE"/>
    <property type="match status" value="1"/>
</dbReference>
<dbReference type="SMART" id="SM01130">
    <property type="entry name" value="DHDPS"/>
    <property type="match status" value="1"/>
</dbReference>
<keyword evidence="6" id="KW-1185">Reference proteome</keyword>
<organism evidence="5 6">
    <name type="scientific">Cyphellophora attinorum</name>
    <dbReference type="NCBI Taxonomy" id="1664694"/>
    <lineage>
        <taxon>Eukaryota</taxon>
        <taxon>Fungi</taxon>
        <taxon>Dikarya</taxon>
        <taxon>Ascomycota</taxon>
        <taxon>Pezizomycotina</taxon>
        <taxon>Eurotiomycetes</taxon>
        <taxon>Chaetothyriomycetidae</taxon>
        <taxon>Chaetothyriales</taxon>
        <taxon>Cyphellophoraceae</taxon>
        <taxon>Cyphellophora</taxon>
    </lineage>
</organism>
<evidence type="ECO:0000313" key="5">
    <source>
        <dbReference type="EMBL" id="KPI43563.1"/>
    </source>
</evidence>
<dbReference type="PIRSF" id="PIRSF001365">
    <property type="entry name" value="DHDPS"/>
    <property type="match status" value="1"/>
</dbReference>
<evidence type="ECO:0000256" key="3">
    <source>
        <dbReference type="PIRSR" id="PIRSR001365-1"/>
    </source>
</evidence>
<dbReference type="STRING" id="1664694.A0A0N1HE47"/>
<dbReference type="SUPFAM" id="SSF51569">
    <property type="entry name" value="Aldolase"/>
    <property type="match status" value="1"/>
</dbReference>
<dbReference type="VEuPathDB" id="FungiDB:AB675_6895"/>
<name>A0A0N1HE47_9EURO</name>
<dbReference type="AlphaFoldDB" id="A0A0N1HE47"/>
<dbReference type="PANTHER" id="PTHR12128:SF66">
    <property type="entry name" value="4-HYDROXY-2-OXOGLUTARATE ALDOLASE, MITOCHONDRIAL"/>
    <property type="match status" value="1"/>
</dbReference>
<feature type="active site" description="Proton donor/acceptor" evidence="3">
    <location>
        <position position="145"/>
    </location>
</feature>
<evidence type="ECO:0000313" key="6">
    <source>
        <dbReference type="Proteomes" id="UP000038010"/>
    </source>
</evidence>
<dbReference type="InterPro" id="IPR002220">
    <property type="entry name" value="DapA-like"/>
</dbReference>
<dbReference type="GO" id="GO:0008840">
    <property type="term" value="F:4-hydroxy-tetrahydrodipicolinate synthase activity"/>
    <property type="evidence" value="ECO:0007669"/>
    <property type="project" value="TreeGrafter"/>
</dbReference>
<proteinExistence type="inferred from homology"/>
<sequence length="349" mass="37763">MRPLPPGIYTPLPTFFDDQEELDLASFRKHVAFIAEAGTVPVIAGSMGEACHLEAWERDVLVRSAREVLDQNPATSDVPIVVGVGSPSTRETVKLAIGAAAAGADFVMVIPPGYYGSVLRQDNMLAVKRYMVDVSNASPSPVIVYNFPALAGGIDITSELVVEMVKDGPNICGIKLTCADVAKLSRIDAVMRDADFQQDYPRRFHGTAEGREAIPYFSAIDGFIDILLPSVSVGAVGAISGLPNIAPRVCVKLWNLCEESKMSSGKREEARRLQDVINAADYVVKPVGVSGMKYLLSKQFGYGASPRRPLLPYDVPSAQRAERLLKDPGLAKVLELERRLCSSIEDAKL</sequence>
<dbReference type="Proteomes" id="UP000038010">
    <property type="component" value="Unassembled WGS sequence"/>
</dbReference>
<evidence type="ECO:0000256" key="4">
    <source>
        <dbReference type="PIRSR" id="PIRSR001365-2"/>
    </source>
</evidence>
<dbReference type="Gene3D" id="3.20.20.70">
    <property type="entry name" value="Aldolase class I"/>
    <property type="match status" value="1"/>
</dbReference>
<dbReference type="OrthoDB" id="191315at2759"/>
<evidence type="ECO:0000256" key="2">
    <source>
        <dbReference type="PIRNR" id="PIRNR001365"/>
    </source>
</evidence>
<gene>
    <name evidence="5" type="ORF">AB675_6895</name>
</gene>
<comment type="similarity">
    <text evidence="2">Belongs to the DapA family.</text>
</comment>
<evidence type="ECO:0000256" key="1">
    <source>
        <dbReference type="ARBA" id="ARBA00023239"/>
    </source>
</evidence>
<feature type="active site" description="Schiff-base intermediate with substrate" evidence="3">
    <location>
        <position position="175"/>
    </location>
</feature>
<dbReference type="EMBL" id="LFJN01000005">
    <property type="protein sequence ID" value="KPI43563.1"/>
    <property type="molecule type" value="Genomic_DNA"/>
</dbReference>
<dbReference type="GeneID" id="28739099"/>
<comment type="caution">
    <text evidence="5">The sequence shown here is derived from an EMBL/GenBank/DDBJ whole genome shotgun (WGS) entry which is preliminary data.</text>
</comment>
<dbReference type="RefSeq" id="XP_018003526.1">
    <property type="nucleotide sequence ID" value="XM_018147219.1"/>
</dbReference>
<dbReference type="InterPro" id="IPR013785">
    <property type="entry name" value="Aldolase_TIM"/>
</dbReference>
<keyword evidence="1 2" id="KW-0456">Lyase</keyword>